<dbReference type="EMBL" id="FQUO01000012">
    <property type="protein sequence ID" value="SHF80987.1"/>
    <property type="molecule type" value="Genomic_DNA"/>
</dbReference>
<sequence length="81" mass="9074">MIEHQNIDGRDVWLKVDPHPANRENPNIIPTEYFTATYYTQEPLSGPITGETVTDDDGTPKLFESPVAALTFAWKRLKGSA</sequence>
<keyword evidence="2" id="KW-1185">Reference proteome</keyword>
<protein>
    <submittedName>
        <fullName evidence="1">Uncharacterized protein</fullName>
    </submittedName>
</protein>
<proteinExistence type="predicted"/>
<name>A0A1M5EP66_9BACT</name>
<organism evidence="1 2">
    <name type="scientific">Cnuella takakiae</name>
    <dbReference type="NCBI Taxonomy" id="1302690"/>
    <lineage>
        <taxon>Bacteria</taxon>
        <taxon>Pseudomonadati</taxon>
        <taxon>Bacteroidota</taxon>
        <taxon>Chitinophagia</taxon>
        <taxon>Chitinophagales</taxon>
        <taxon>Chitinophagaceae</taxon>
        <taxon>Cnuella</taxon>
    </lineage>
</organism>
<dbReference type="AlphaFoldDB" id="A0A1M5EP66"/>
<gene>
    <name evidence="1" type="ORF">SAMN05444008_112126</name>
</gene>
<dbReference type="Proteomes" id="UP000184368">
    <property type="component" value="Unassembled WGS sequence"/>
</dbReference>
<dbReference type="OrthoDB" id="678342at2"/>
<evidence type="ECO:0000313" key="1">
    <source>
        <dbReference type="EMBL" id="SHF80987.1"/>
    </source>
</evidence>
<accession>A0A1M5EP66</accession>
<evidence type="ECO:0000313" key="2">
    <source>
        <dbReference type="Proteomes" id="UP000184368"/>
    </source>
</evidence>
<reference evidence="1 2" key="1">
    <citation type="submission" date="2016-11" db="EMBL/GenBank/DDBJ databases">
        <authorList>
            <person name="Jaros S."/>
            <person name="Januszkiewicz K."/>
            <person name="Wedrychowicz H."/>
        </authorList>
    </citation>
    <scope>NUCLEOTIDE SEQUENCE [LARGE SCALE GENOMIC DNA]</scope>
    <source>
        <strain evidence="1 2">DSM 26897</strain>
    </source>
</reference>
<dbReference type="RefSeq" id="WP_073045025.1">
    <property type="nucleotide sequence ID" value="NZ_FQUO01000012.1"/>
</dbReference>